<keyword evidence="2" id="KW-1185">Reference proteome</keyword>
<dbReference type="GO" id="GO:0003723">
    <property type="term" value="F:RNA binding"/>
    <property type="evidence" value="ECO:0007669"/>
    <property type="project" value="TreeGrafter"/>
</dbReference>
<name>A0A812TKG3_9DINO</name>
<evidence type="ECO:0000313" key="2">
    <source>
        <dbReference type="Proteomes" id="UP000604046"/>
    </source>
</evidence>
<evidence type="ECO:0000313" key="1">
    <source>
        <dbReference type="EMBL" id="CAE7530809.1"/>
    </source>
</evidence>
<dbReference type="AlphaFoldDB" id="A0A812TKG3"/>
<dbReference type="GO" id="GO:1901259">
    <property type="term" value="P:chloroplast rRNA processing"/>
    <property type="evidence" value="ECO:0007669"/>
    <property type="project" value="TreeGrafter"/>
</dbReference>
<gene>
    <name evidence="1" type="primary">RAP</name>
    <name evidence="1" type="ORF">SNAT2548_LOCUS29735</name>
</gene>
<dbReference type="PANTHER" id="PTHR21228">
    <property type="entry name" value="FAST LEU-RICH DOMAIN-CONTAINING"/>
    <property type="match status" value="1"/>
</dbReference>
<reference evidence="1" key="1">
    <citation type="submission" date="2021-02" db="EMBL/GenBank/DDBJ databases">
        <authorList>
            <person name="Dougan E. K."/>
            <person name="Rhodes N."/>
            <person name="Thang M."/>
            <person name="Chan C."/>
        </authorList>
    </citation>
    <scope>NUCLEOTIDE SEQUENCE</scope>
</reference>
<dbReference type="OrthoDB" id="2019031at2759"/>
<dbReference type="EMBL" id="CAJNDS010002574">
    <property type="protein sequence ID" value="CAE7530809.1"/>
    <property type="molecule type" value="Genomic_DNA"/>
</dbReference>
<comment type="caution">
    <text evidence="1">The sequence shown here is derived from an EMBL/GenBank/DDBJ whole genome shotgun (WGS) entry which is preliminary data.</text>
</comment>
<organism evidence="1 2">
    <name type="scientific">Symbiodinium natans</name>
    <dbReference type="NCBI Taxonomy" id="878477"/>
    <lineage>
        <taxon>Eukaryota</taxon>
        <taxon>Sar</taxon>
        <taxon>Alveolata</taxon>
        <taxon>Dinophyceae</taxon>
        <taxon>Suessiales</taxon>
        <taxon>Symbiodiniaceae</taxon>
        <taxon>Symbiodinium</taxon>
    </lineage>
</organism>
<dbReference type="GO" id="GO:0005759">
    <property type="term" value="C:mitochondrial matrix"/>
    <property type="evidence" value="ECO:0007669"/>
    <property type="project" value="TreeGrafter"/>
</dbReference>
<sequence length="333" mass="36474">MSICPDYVRAWESRQRFVVSMARELTARQLTAQVRHAGAKELAKLSFEHGNRMDRMHLVALLHRCGALRLPRPDAEVPPWIQAALRRLSPPTSAREAASMLWALARSQLPARVPSAARLAAHSREALPQLLPEANAQELSNVAWALATLTQPQPSEAPLPPKAATLWARLGQCCAARAEEMTSQHLANVSWAHGTLRLASQVWFAAVSQRILAGGAPVHRWEPRHVANLLWGLARVGLKSEELLAKLEEELCESGGVLSTFAGRDVAAILWAYASLEAARPRLVAAACAEAAKPGRLRGFSAQDLQNLAWALAIFRRAGRTRRQRCNSKPPAT</sequence>
<dbReference type="GO" id="GO:0035770">
    <property type="term" value="C:ribonucleoprotein granule"/>
    <property type="evidence" value="ECO:0007669"/>
    <property type="project" value="TreeGrafter"/>
</dbReference>
<proteinExistence type="predicted"/>
<accession>A0A812TKG3</accession>
<dbReference type="InterPro" id="IPR050870">
    <property type="entry name" value="FAST_kinase"/>
</dbReference>
<dbReference type="GO" id="GO:0044528">
    <property type="term" value="P:regulation of mitochondrial mRNA stability"/>
    <property type="evidence" value="ECO:0007669"/>
    <property type="project" value="TreeGrafter"/>
</dbReference>
<dbReference type="GO" id="GO:0000963">
    <property type="term" value="P:mitochondrial RNA processing"/>
    <property type="evidence" value="ECO:0007669"/>
    <property type="project" value="TreeGrafter"/>
</dbReference>
<dbReference type="Proteomes" id="UP000604046">
    <property type="component" value="Unassembled WGS sequence"/>
</dbReference>
<dbReference type="GO" id="GO:0009507">
    <property type="term" value="C:chloroplast"/>
    <property type="evidence" value="ECO:0007669"/>
    <property type="project" value="GOC"/>
</dbReference>
<protein>
    <submittedName>
        <fullName evidence="1">RAP protein</fullName>
    </submittedName>
</protein>
<dbReference type="PANTHER" id="PTHR21228:SF40">
    <property type="entry name" value="LD45607P"/>
    <property type="match status" value="1"/>
</dbReference>